<organism evidence="10 11">
    <name type="scientific">Hericium alpestre</name>
    <dbReference type="NCBI Taxonomy" id="135208"/>
    <lineage>
        <taxon>Eukaryota</taxon>
        <taxon>Fungi</taxon>
        <taxon>Dikarya</taxon>
        <taxon>Basidiomycota</taxon>
        <taxon>Agaricomycotina</taxon>
        <taxon>Agaricomycetes</taxon>
        <taxon>Russulales</taxon>
        <taxon>Hericiaceae</taxon>
        <taxon>Hericium</taxon>
    </lineage>
</organism>
<feature type="domain" description="DOP1-like middle TPR" evidence="8">
    <location>
        <begin position="292"/>
        <end position="471"/>
    </location>
</feature>
<evidence type="ECO:0000256" key="6">
    <source>
        <dbReference type="ARBA" id="ARBA00046326"/>
    </source>
</evidence>
<feature type="domain" description="DOP1-like C-terminal" evidence="9">
    <location>
        <begin position="1444"/>
        <end position="1574"/>
    </location>
</feature>
<dbReference type="OrthoDB" id="297643at2759"/>
<keyword evidence="2" id="KW-0813">Transport</keyword>
<dbReference type="InterPro" id="IPR016024">
    <property type="entry name" value="ARM-type_fold"/>
</dbReference>
<dbReference type="Pfam" id="PF24598">
    <property type="entry name" value="DOP1_C"/>
    <property type="match status" value="2"/>
</dbReference>
<dbReference type="PANTHER" id="PTHR14042:SF24">
    <property type="entry name" value="PROTEIN DOPEY-1 HOMOLOG"/>
    <property type="match status" value="1"/>
</dbReference>
<feature type="domain" description="DOP1 N-terminal" evidence="7">
    <location>
        <begin position="13"/>
        <end position="283"/>
    </location>
</feature>
<evidence type="ECO:0000256" key="4">
    <source>
        <dbReference type="ARBA" id="ARBA00023034"/>
    </source>
</evidence>
<comment type="similarity">
    <text evidence="6">Belongs to the DOP1 family.</text>
</comment>
<dbReference type="InterPro" id="IPR056458">
    <property type="entry name" value="TPR_DOP1_M"/>
</dbReference>
<dbReference type="InterPro" id="IPR040314">
    <property type="entry name" value="DOP1"/>
</dbReference>
<proteinExistence type="inferred from homology"/>
<evidence type="ECO:0000259" key="8">
    <source>
        <dbReference type="Pfam" id="PF24597"/>
    </source>
</evidence>
<evidence type="ECO:0000256" key="1">
    <source>
        <dbReference type="ARBA" id="ARBA00004395"/>
    </source>
</evidence>
<sequence>MHVVALQQTYASDPKYKKYTQQVEKCLASFDNVHEWADFIAFLKQLLKTLQAYMQFKDIPRKITVAKRLAQCLNPALPSGVHQRALDVYTHILAVIGSEGLKRDLALWASGLFPFFEYAATSVKPTLLNLYDTYFLPLQAGLRPVMKGFILALLPGLEEETGEFFDKNIWLVMLTTPSARGTSINFLSRRLPRLNSDEDITPIVGNDIGLMIRAFAAALEDNNLLVRRGGLDLLLQSLRMDSAAFQKASVQDRAILMRAATSVVMRRDLSLNRRLYTWLLGADENSKQQVEYLKKNALELLGSTLRDEMFTSTEYAESRPFKIFISLLDKWEVGGPLTEVLALDAFTALKKSIEENTESREEVVMTASTLYEAVEPQVVWKQLLRTIISDLTADSIQCDAINLAYFVLTTFHVRDEEIQTVHLPIVFCATMEVLKHQITGDMARGNASVISKALRLEETLLDFIATAALGQPLDTASKQPTSAHGPYAFACECYALDSSLTLQTERVAPGITFINAFEDLIAISSVYASRLLSAADKVGPVREIFLQSLVMLNQLVRRLDEMEGVQLEGMRHGHKLFFPVFVAANLLAQSTTFVVIDQIVTLAVALQDANGLQPSLSIQDRAIMFKLVQTLFTYLRSDYSAYHVRAVNLIWELDHACQRPHVESIIAQSLNAPESRNTQEAYEAFGVFWRLTDDAMLPGFRFKVPMMIVLDTLKNDDPNLHRIGETWMRCSLKSYLRVLDPILHDLLDPALRRTPSSTKLNGKELQDYAYERPFDQTYINYLLETLLSVVRFGGQGFAKTARTNLIRRSHHSGLVQRVEAAGVAHGEASYQDVLVEILTRFLLSECKHRRVEAMAPVNIVIQSATVDLLQAIVARGEVDLLALEGIEAAIIGKLYFSVHTKRLDLQNKLLHLLHSVVSAVTAMHEMRLQRTPKAMPLDGPLDGHVFRANSLDSGGPSYSVNPLLIQTLIDGISVPSNHAVLQHWLDFVLMTIPQFQQTLQAVLTPLSDCVGRQLRSNLADISRVSSQRDHDEDVRSLTTDSDFIMLLHALERLVLLSLSASDVGNADDDGIAAEKPSPSESSGLLGMMTNVFSSESTPSGPDEQLTTRSPGYRTLHDAVRVLFSIWTTMTWSESEAWTPSHESISLIFTKARLRCRRVFEHLFRVKSPEVMESIVDCWNKEGTPSAAFELVDALTSSAQNVVLMTCESISIRVAGLSLADKSRKHAINPDVSDGVLFTFLEQYLQRLEGPLALQVWSRFLPLAKEVILNVKDFKMQVYPVLRCFSVLADKLTQTTAMEDRRLRKELQDTYGKLLDAAIVSATRSGDQSSWIRRGTKDSLSVNGRNSPAPHTPFDLNLDEKMNGSTTSLVDGQPLKPSPYADLADQVTQFIAKTALPNLRRYLMDNDKVNTACVNIVYYIVGPSAKGKSSICISADFSEGKVYTAASANIFTNREYENLLRSLNLRRLSYLLLCGEKNQFLTSLPTIQEKLVDVLRNNPAPIVSAEVYLCVRVLLCRLSPHNLVSFWPVILSELYRLFDQMIISLPSDGSEELPLILAACKFIDLLLILQTEEFQV</sequence>
<reference evidence="10 11" key="1">
    <citation type="submission" date="2019-02" db="EMBL/GenBank/DDBJ databases">
        <title>Genome sequencing of the rare red list fungi Hericium alpestre (H. flagellum).</title>
        <authorList>
            <person name="Buettner E."/>
            <person name="Kellner H."/>
        </authorList>
    </citation>
    <scope>NUCLEOTIDE SEQUENCE [LARGE SCALE GENOMIC DNA]</scope>
    <source>
        <strain evidence="10 11">DSM 108284</strain>
    </source>
</reference>
<dbReference type="GO" id="GO:0005802">
    <property type="term" value="C:trans-Golgi network"/>
    <property type="evidence" value="ECO:0007669"/>
    <property type="project" value="TreeGrafter"/>
</dbReference>
<dbReference type="SUPFAM" id="SSF48371">
    <property type="entry name" value="ARM repeat"/>
    <property type="match status" value="1"/>
</dbReference>
<protein>
    <recommendedName>
        <fullName evidence="12">Dopey N-terminal domain-containing protein</fullName>
    </recommendedName>
</protein>
<dbReference type="Pfam" id="PF04118">
    <property type="entry name" value="Dopey_N"/>
    <property type="match status" value="1"/>
</dbReference>
<evidence type="ECO:0000256" key="2">
    <source>
        <dbReference type="ARBA" id="ARBA00022448"/>
    </source>
</evidence>
<evidence type="ECO:0000256" key="3">
    <source>
        <dbReference type="ARBA" id="ARBA00022927"/>
    </source>
</evidence>
<dbReference type="GO" id="GO:0005829">
    <property type="term" value="C:cytosol"/>
    <property type="evidence" value="ECO:0007669"/>
    <property type="project" value="GOC"/>
</dbReference>
<gene>
    <name evidence="10" type="ORF">EWM64_g2190</name>
</gene>
<feature type="domain" description="DOP1-like C-terminal" evidence="9">
    <location>
        <begin position="1239"/>
        <end position="1434"/>
    </location>
</feature>
<dbReference type="GO" id="GO:0006895">
    <property type="term" value="P:Golgi to endosome transport"/>
    <property type="evidence" value="ECO:0007669"/>
    <property type="project" value="InterPro"/>
</dbReference>
<evidence type="ECO:0000256" key="5">
    <source>
        <dbReference type="ARBA" id="ARBA00023136"/>
    </source>
</evidence>
<evidence type="ECO:0000259" key="7">
    <source>
        <dbReference type="Pfam" id="PF04118"/>
    </source>
</evidence>
<dbReference type="EMBL" id="SFCI01000170">
    <property type="protein sequence ID" value="TFY81819.1"/>
    <property type="molecule type" value="Genomic_DNA"/>
</dbReference>
<dbReference type="PANTHER" id="PTHR14042">
    <property type="entry name" value="DOPEY-RELATED"/>
    <property type="match status" value="1"/>
</dbReference>
<evidence type="ECO:0000313" key="11">
    <source>
        <dbReference type="Proteomes" id="UP000298061"/>
    </source>
</evidence>
<keyword evidence="11" id="KW-1185">Reference proteome</keyword>
<dbReference type="Pfam" id="PF24597">
    <property type="entry name" value="TPR_DOP1_M"/>
    <property type="match status" value="1"/>
</dbReference>
<dbReference type="GO" id="GO:0005768">
    <property type="term" value="C:endosome"/>
    <property type="evidence" value="ECO:0007669"/>
    <property type="project" value="TreeGrafter"/>
</dbReference>
<comment type="caution">
    <text evidence="10">The sequence shown here is derived from an EMBL/GenBank/DDBJ whole genome shotgun (WGS) entry which is preliminary data.</text>
</comment>
<dbReference type="GO" id="GO:0015031">
    <property type="term" value="P:protein transport"/>
    <property type="evidence" value="ECO:0007669"/>
    <property type="project" value="UniProtKB-KW"/>
</dbReference>
<dbReference type="Proteomes" id="UP000298061">
    <property type="component" value="Unassembled WGS sequence"/>
</dbReference>
<dbReference type="GO" id="GO:0000139">
    <property type="term" value="C:Golgi membrane"/>
    <property type="evidence" value="ECO:0007669"/>
    <property type="project" value="UniProtKB-SubCell"/>
</dbReference>
<comment type="subcellular location">
    <subcellularLocation>
        <location evidence="1">Golgi apparatus membrane</location>
        <topology evidence="1">Peripheral membrane protein</topology>
    </subcellularLocation>
</comment>
<evidence type="ECO:0008006" key="12">
    <source>
        <dbReference type="Google" id="ProtNLM"/>
    </source>
</evidence>
<keyword evidence="4" id="KW-0333">Golgi apparatus</keyword>
<dbReference type="STRING" id="135208.A0A4Z0A7B3"/>
<evidence type="ECO:0000313" key="10">
    <source>
        <dbReference type="EMBL" id="TFY81819.1"/>
    </source>
</evidence>
<dbReference type="InterPro" id="IPR056457">
    <property type="entry name" value="DOP1_C"/>
</dbReference>
<dbReference type="InterPro" id="IPR007249">
    <property type="entry name" value="DOP1_N"/>
</dbReference>
<keyword evidence="3" id="KW-0653">Protein transport</keyword>
<accession>A0A4Z0A7B3</accession>
<keyword evidence="5" id="KW-0472">Membrane</keyword>
<name>A0A4Z0A7B3_9AGAM</name>
<evidence type="ECO:0000259" key="9">
    <source>
        <dbReference type="Pfam" id="PF24598"/>
    </source>
</evidence>